<protein>
    <submittedName>
        <fullName evidence="3">Uncharacterized protein</fullName>
    </submittedName>
</protein>
<dbReference type="Proteomes" id="UP001165065">
    <property type="component" value="Unassembled WGS sequence"/>
</dbReference>
<feature type="chain" id="PRO_5040827627" evidence="2">
    <location>
        <begin position="23"/>
        <end position="136"/>
    </location>
</feature>
<dbReference type="EMBL" id="BRYA01000305">
    <property type="protein sequence ID" value="GMI46572.1"/>
    <property type="molecule type" value="Genomic_DNA"/>
</dbReference>
<evidence type="ECO:0000256" key="2">
    <source>
        <dbReference type="SAM" id="SignalP"/>
    </source>
</evidence>
<keyword evidence="4" id="KW-1185">Reference proteome</keyword>
<feature type="transmembrane region" description="Helical" evidence="1">
    <location>
        <begin position="49"/>
        <end position="69"/>
    </location>
</feature>
<keyword evidence="2" id="KW-0732">Signal</keyword>
<organism evidence="3 4">
    <name type="scientific">Triparma columacea</name>
    <dbReference type="NCBI Taxonomy" id="722753"/>
    <lineage>
        <taxon>Eukaryota</taxon>
        <taxon>Sar</taxon>
        <taxon>Stramenopiles</taxon>
        <taxon>Ochrophyta</taxon>
        <taxon>Bolidophyceae</taxon>
        <taxon>Parmales</taxon>
        <taxon>Triparmaceae</taxon>
        <taxon>Triparma</taxon>
    </lineage>
</organism>
<name>A0A9W7LEE2_9STRA</name>
<comment type="caution">
    <text evidence="3">The sequence shown here is derived from an EMBL/GenBank/DDBJ whole genome shotgun (WGS) entry which is preliminary data.</text>
</comment>
<keyword evidence="1" id="KW-0472">Membrane</keyword>
<evidence type="ECO:0000313" key="4">
    <source>
        <dbReference type="Proteomes" id="UP001165065"/>
    </source>
</evidence>
<evidence type="ECO:0000256" key="1">
    <source>
        <dbReference type="SAM" id="Phobius"/>
    </source>
</evidence>
<keyword evidence="1" id="KW-0812">Transmembrane</keyword>
<gene>
    <name evidence="3" type="ORF">TrCOL_g11087</name>
</gene>
<reference evidence="4" key="1">
    <citation type="journal article" date="2023" name="Commun. Biol.">
        <title>Genome analysis of Parmales, the sister group of diatoms, reveals the evolutionary specialization of diatoms from phago-mixotrophs to photoautotrophs.</title>
        <authorList>
            <person name="Ban H."/>
            <person name="Sato S."/>
            <person name="Yoshikawa S."/>
            <person name="Yamada K."/>
            <person name="Nakamura Y."/>
            <person name="Ichinomiya M."/>
            <person name="Sato N."/>
            <person name="Blanc-Mathieu R."/>
            <person name="Endo H."/>
            <person name="Kuwata A."/>
            <person name="Ogata H."/>
        </authorList>
    </citation>
    <scope>NUCLEOTIDE SEQUENCE [LARGE SCALE GENOMIC DNA]</scope>
</reference>
<proteinExistence type="predicted"/>
<sequence>MFFASSKFSFLLILTTLVPVLSWGTRRRLPDGTLEDRSHGVKVLFKGCAVISILFIFILNFYKVVYFLGNTPPGRIFKRLAWERVLVPLKKVLKGERLGEGRGRKKMAVVNRGAERRYMEEVSRQAANPQDTKKDM</sequence>
<dbReference type="AlphaFoldDB" id="A0A9W7LEE2"/>
<accession>A0A9W7LEE2</accession>
<evidence type="ECO:0000313" key="3">
    <source>
        <dbReference type="EMBL" id="GMI46572.1"/>
    </source>
</evidence>
<feature type="signal peptide" evidence="2">
    <location>
        <begin position="1"/>
        <end position="22"/>
    </location>
</feature>
<keyword evidence="1" id="KW-1133">Transmembrane helix</keyword>